<dbReference type="EMBL" id="JBBAYM010000001">
    <property type="protein sequence ID" value="MEI5607845.1"/>
    <property type="molecule type" value="Genomic_DNA"/>
</dbReference>
<feature type="transmembrane region" description="Helical" evidence="7">
    <location>
        <begin position="180"/>
        <end position="201"/>
    </location>
</feature>
<evidence type="ECO:0000256" key="5">
    <source>
        <dbReference type="ARBA" id="ARBA00022989"/>
    </source>
</evidence>
<evidence type="ECO:0000256" key="6">
    <source>
        <dbReference type="ARBA" id="ARBA00023136"/>
    </source>
</evidence>
<feature type="transmembrane region" description="Helical" evidence="7">
    <location>
        <begin position="122"/>
        <end position="142"/>
    </location>
</feature>
<dbReference type="RefSeq" id="WP_336535521.1">
    <property type="nucleotide sequence ID" value="NZ_JBBAYL010000002.1"/>
</dbReference>
<dbReference type="InterPro" id="IPR001248">
    <property type="entry name" value="Pur-cyt_permease"/>
</dbReference>
<keyword evidence="3" id="KW-0813">Transport</keyword>
<evidence type="ECO:0000256" key="1">
    <source>
        <dbReference type="ARBA" id="ARBA00004141"/>
    </source>
</evidence>
<keyword evidence="5 7" id="KW-1133">Transmembrane helix</keyword>
<dbReference type="InterPro" id="IPR026030">
    <property type="entry name" value="Pur-cyt_permease_Fcy2/21/22"/>
</dbReference>
<evidence type="ECO:0000256" key="7">
    <source>
        <dbReference type="SAM" id="Phobius"/>
    </source>
</evidence>
<reference evidence="8 9" key="1">
    <citation type="submission" date="2024-03" db="EMBL/GenBank/DDBJ databases">
        <title>First Report of Pectobacterium brasiliscabiei causing potato scab in china.</title>
        <authorList>
            <person name="Handique U."/>
        </authorList>
    </citation>
    <scope>NUCLEOTIDE SEQUENCE [LARGE SCALE GENOMIC DNA]</scope>
    <source>
        <strain evidence="8 9">ZRIMU1503</strain>
    </source>
</reference>
<evidence type="ECO:0000313" key="8">
    <source>
        <dbReference type="EMBL" id="MEI5607845.1"/>
    </source>
</evidence>
<keyword evidence="6 7" id="KW-0472">Membrane</keyword>
<sequence length="253" mass="26568">MSDASGRAVFWWTAAGVFLSSTFCCVIGVLLAARFAAADVFQSAGAALGGALATVVLVVTALGLAVTNMLNLYGGMLNLITGLSTFVKIPNLFRSRAAMMLPTLVIGLGLAVTASQDFTGNLTAFLSFLLLLLIPWGAVNLVDFSLVQHGEYDVPGMYTRSGKYWSDPATWTHYGVNLKVLIAFLTGVVSGIPAMSNAWYVGPVARQLANADLSWIPGMVVTSAVYLALVRVGRATHGESSAAVAPPHRTSPL</sequence>
<dbReference type="Gene3D" id="1.10.4160.10">
    <property type="entry name" value="Hydantoin permease"/>
    <property type="match status" value="1"/>
</dbReference>
<organism evidence="8 9">
    <name type="scientific">Streptomyces brasiliscabiei</name>
    <dbReference type="NCBI Taxonomy" id="2736302"/>
    <lineage>
        <taxon>Bacteria</taxon>
        <taxon>Bacillati</taxon>
        <taxon>Actinomycetota</taxon>
        <taxon>Actinomycetes</taxon>
        <taxon>Kitasatosporales</taxon>
        <taxon>Streptomycetaceae</taxon>
        <taxon>Streptomyces</taxon>
    </lineage>
</organism>
<name>A0ABU8G3S9_9ACTN</name>
<gene>
    <name evidence="8" type="ORF">WB403_01575</name>
</gene>
<keyword evidence="9" id="KW-1185">Reference proteome</keyword>
<keyword evidence="4 7" id="KW-0812">Transmembrane</keyword>
<evidence type="ECO:0000256" key="3">
    <source>
        <dbReference type="ARBA" id="ARBA00022448"/>
    </source>
</evidence>
<proteinExistence type="inferred from homology"/>
<dbReference type="Proteomes" id="UP001365781">
    <property type="component" value="Unassembled WGS sequence"/>
</dbReference>
<evidence type="ECO:0000256" key="4">
    <source>
        <dbReference type="ARBA" id="ARBA00022692"/>
    </source>
</evidence>
<dbReference type="PANTHER" id="PTHR31806:SF1">
    <property type="entry name" value="PURINE-CYTOSINE PERMEASE FCY2-RELATED"/>
    <property type="match status" value="1"/>
</dbReference>
<feature type="transmembrane region" description="Helical" evidence="7">
    <location>
        <begin position="97"/>
        <end position="116"/>
    </location>
</feature>
<evidence type="ECO:0000313" key="9">
    <source>
        <dbReference type="Proteomes" id="UP001365781"/>
    </source>
</evidence>
<accession>A0ABU8G3S9</accession>
<comment type="caution">
    <text evidence="8">The sequence shown here is derived from an EMBL/GenBank/DDBJ whole genome shotgun (WGS) entry which is preliminary data.</text>
</comment>
<dbReference type="PANTHER" id="PTHR31806">
    <property type="entry name" value="PURINE-CYTOSINE PERMEASE FCY2-RELATED"/>
    <property type="match status" value="1"/>
</dbReference>
<comment type="similarity">
    <text evidence="2">Belongs to the purine-cytosine permease (2.A.39) family.</text>
</comment>
<protein>
    <submittedName>
        <fullName evidence="8">Cytosine permease</fullName>
    </submittedName>
</protein>
<feature type="transmembrane region" description="Helical" evidence="7">
    <location>
        <begin position="45"/>
        <end position="66"/>
    </location>
</feature>
<comment type="subcellular location">
    <subcellularLocation>
        <location evidence="1">Membrane</location>
        <topology evidence="1">Multi-pass membrane protein</topology>
    </subcellularLocation>
</comment>
<feature type="transmembrane region" description="Helical" evidence="7">
    <location>
        <begin position="12"/>
        <end position="33"/>
    </location>
</feature>
<evidence type="ECO:0000256" key="2">
    <source>
        <dbReference type="ARBA" id="ARBA00008974"/>
    </source>
</evidence>
<dbReference type="Pfam" id="PF02133">
    <property type="entry name" value="Transp_cyt_pur"/>
    <property type="match status" value="1"/>
</dbReference>